<evidence type="ECO:0000256" key="1">
    <source>
        <dbReference type="SAM" id="MobiDB-lite"/>
    </source>
</evidence>
<feature type="domain" description="Folliculin-interacting protein middle" evidence="2">
    <location>
        <begin position="29"/>
        <end position="133"/>
    </location>
</feature>
<keyword evidence="4" id="KW-1185">Reference proteome</keyword>
<dbReference type="AlphaFoldDB" id="A0A4C1YHS2"/>
<organism evidence="3 4">
    <name type="scientific">Eumeta variegata</name>
    <name type="common">Bagworm moth</name>
    <name type="synonym">Eumeta japonica</name>
    <dbReference type="NCBI Taxonomy" id="151549"/>
    <lineage>
        <taxon>Eukaryota</taxon>
        <taxon>Metazoa</taxon>
        <taxon>Ecdysozoa</taxon>
        <taxon>Arthropoda</taxon>
        <taxon>Hexapoda</taxon>
        <taxon>Insecta</taxon>
        <taxon>Pterygota</taxon>
        <taxon>Neoptera</taxon>
        <taxon>Endopterygota</taxon>
        <taxon>Lepidoptera</taxon>
        <taxon>Glossata</taxon>
        <taxon>Ditrysia</taxon>
        <taxon>Tineoidea</taxon>
        <taxon>Psychidae</taxon>
        <taxon>Oiketicinae</taxon>
        <taxon>Eumeta</taxon>
    </lineage>
</organism>
<dbReference type="Proteomes" id="UP000299102">
    <property type="component" value="Unassembled WGS sequence"/>
</dbReference>
<feature type="compositionally biased region" description="Polar residues" evidence="1">
    <location>
        <begin position="1"/>
        <end position="11"/>
    </location>
</feature>
<proteinExistence type="predicted"/>
<feature type="non-terminal residue" evidence="3">
    <location>
        <position position="134"/>
    </location>
</feature>
<evidence type="ECO:0000313" key="3">
    <source>
        <dbReference type="EMBL" id="GBP75911.1"/>
    </source>
</evidence>
<protein>
    <recommendedName>
        <fullName evidence="2">Folliculin-interacting protein middle domain-containing protein</fullName>
    </recommendedName>
</protein>
<reference evidence="3 4" key="1">
    <citation type="journal article" date="2019" name="Commun. Biol.">
        <title>The bagworm genome reveals a unique fibroin gene that provides high tensile strength.</title>
        <authorList>
            <person name="Kono N."/>
            <person name="Nakamura H."/>
            <person name="Ohtoshi R."/>
            <person name="Tomita M."/>
            <person name="Numata K."/>
            <person name="Arakawa K."/>
        </authorList>
    </citation>
    <scope>NUCLEOTIDE SEQUENCE [LARGE SCALE GENOMIC DNA]</scope>
</reference>
<gene>
    <name evidence="3" type="ORF">EVAR_61729_1</name>
</gene>
<evidence type="ECO:0000313" key="4">
    <source>
        <dbReference type="Proteomes" id="UP000299102"/>
    </source>
</evidence>
<sequence length="134" mass="14317">MIYRSATSSVPGSVPMQAARGRRAGPPPVGLALLISLDDHRHMEAVRRCLEQSVRLRALMRRLRRAALTAGAKRAHFVSALHAASEDATLWVSDVLYGPRVPSTWLALAGGAGADAVLGALCHLLAYADTKHTN</sequence>
<dbReference type="InterPro" id="IPR028085">
    <property type="entry name" value="FNIP_mid_dom"/>
</dbReference>
<dbReference type="STRING" id="151549.A0A4C1YHS2"/>
<feature type="region of interest" description="Disordered" evidence="1">
    <location>
        <begin position="1"/>
        <end position="24"/>
    </location>
</feature>
<accession>A0A4C1YHS2</accession>
<evidence type="ECO:0000259" key="2">
    <source>
        <dbReference type="Pfam" id="PF14637"/>
    </source>
</evidence>
<name>A0A4C1YHS2_EUMVA</name>
<dbReference type="Pfam" id="PF14637">
    <property type="entry name" value="FNIP_M"/>
    <property type="match status" value="1"/>
</dbReference>
<comment type="caution">
    <text evidence="3">The sequence shown here is derived from an EMBL/GenBank/DDBJ whole genome shotgun (WGS) entry which is preliminary data.</text>
</comment>
<dbReference type="EMBL" id="BGZK01001267">
    <property type="protein sequence ID" value="GBP75911.1"/>
    <property type="molecule type" value="Genomic_DNA"/>
</dbReference>
<dbReference type="OrthoDB" id="10051712at2759"/>